<keyword evidence="3" id="KW-0449">Lipoprotein</keyword>
<evidence type="ECO:0000256" key="1">
    <source>
        <dbReference type="ARBA" id="ARBA00022729"/>
    </source>
</evidence>
<protein>
    <submittedName>
        <fullName evidence="3">Outer membrane lipoprotein carrier protein LolA</fullName>
    </submittedName>
</protein>
<proteinExistence type="predicted"/>
<gene>
    <name evidence="3" type="ORF">D1222_06580</name>
</gene>
<sequence>MTSLFPALAAFLAIGTGPFALTTEFSAVSQQPLAWRVASDAAISNVAAAPVAQAAQGEIVLAQADANDTPVTGVAPKPEAPRAEAAAPIRAETGAVSATERRAILKAAGDSLSAAKTARGRFVQLAPNGAVTEGDFALQRPGRMRFDYDEPTPILIVANGTTVAMEDRDLETVDRVPLSSTPLGLVLDDELDFETEARVTDVQKTASEIAITMEDRRGEAEGVLTLYFDPASYQLTSWRTLDANQQVTRVVLEDIETNVRLSPRLFRLDDPADEEEDER</sequence>
<dbReference type="OrthoDB" id="9800501at2"/>
<dbReference type="Proteomes" id="UP000265845">
    <property type="component" value="Unassembled WGS sequence"/>
</dbReference>
<dbReference type="SUPFAM" id="SSF89392">
    <property type="entry name" value="Prokaryotic lipoproteins and lipoprotein localization factors"/>
    <property type="match status" value="1"/>
</dbReference>
<feature type="signal peptide" evidence="2">
    <location>
        <begin position="1"/>
        <end position="22"/>
    </location>
</feature>
<dbReference type="PANTHER" id="PTHR35869:SF1">
    <property type="entry name" value="OUTER-MEMBRANE LIPOPROTEIN CARRIER PROTEIN"/>
    <property type="match status" value="1"/>
</dbReference>
<dbReference type="EMBL" id="QWGA01000003">
    <property type="protein sequence ID" value="RIJ31902.1"/>
    <property type="molecule type" value="Genomic_DNA"/>
</dbReference>
<dbReference type="CDD" id="cd16325">
    <property type="entry name" value="LolA"/>
    <property type="match status" value="1"/>
</dbReference>
<feature type="chain" id="PRO_5017365236" evidence="2">
    <location>
        <begin position="23"/>
        <end position="279"/>
    </location>
</feature>
<dbReference type="InterPro" id="IPR004564">
    <property type="entry name" value="OM_lipoprot_carrier_LolA-like"/>
</dbReference>
<dbReference type="AlphaFoldDB" id="A0A399RPW6"/>
<comment type="caution">
    <text evidence="3">The sequence shown here is derived from an EMBL/GenBank/DDBJ whole genome shotgun (WGS) entry which is preliminary data.</text>
</comment>
<keyword evidence="1 2" id="KW-0732">Signal</keyword>
<evidence type="ECO:0000313" key="3">
    <source>
        <dbReference type="EMBL" id="RIJ31902.1"/>
    </source>
</evidence>
<dbReference type="InterPro" id="IPR029046">
    <property type="entry name" value="LolA/LolB/LppX"/>
</dbReference>
<evidence type="ECO:0000256" key="2">
    <source>
        <dbReference type="SAM" id="SignalP"/>
    </source>
</evidence>
<dbReference type="Gene3D" id="2.50.20.10">
    <property type="entry name" value="Lipoprotein localisation LolA/LolB/LppX"/>
    <property type="match status" value="1"/>
</dbReference>
<keyword evidence="4" id="KW-1185">Reference proteome</keyword>
<dbReference type="RefSeq" id="WP_119453392.1">
    <property type="nucleotide sequence ID" value="NZ_QWGA01000003.1"/>
</dbReference>
<evidence type="ECO:0000313" key="4">
    <source>
        <dbReference type="Proteomes" id="UP000265845"/>
    </source>
</evidence>
<name>A0A399RPW6_9PROT</name>
<dbReference type="Pfam" id="PF03548">
    <property type="entry name" value="LolA"/>
    <property type="match status" value="1"/>
</dbReference>
<dbReference type="PANTHER" id="PTHR35869">
    <property type="entry name" value="OUTER-MEMBRANE LIPOPROTEIN CARRIER PROTEIN"/>
    <property type="match status" value="1"/>
</dbReference>
<accession>A0A399RPW6</accession>
<organism evidence="3 4">
    <name type="scientific">Henriciella algicola</name>
    <dbReference type="NCBI Taxonomy" id="1608422"/>
    <lineage>
        <taxon>Bacteria</taxon>
        <taxon>Pseudomonadati</taxon>
        <taxon>Pseudomonadota</taxon>
        <taxon>Alphaproteobacteria</taxon>
        <taxon>Hyphomonadales</taxon>
        <taxon>Hyphomonadaceae</taxon>
        <taxon>Henriciella</taxon>
    </lineage>
</organism>
<reference evidence="3 4" key="1">
    <citation type="submission" date="2018-08" db="EMBL/GenBank/DDBJ databases">
        <title>Henriciella mobilis sp. nov., isolated from seawater.</title>
        <authorList>
            <person name="Cheng H."/>
            <person name="Wu Y.-H."/>
            <person name="Xu X.-W."/>
            <person name="Guo L.-L."/>
        </authorList>
    </citation>
    <scope>NUCLEOTIDE SEQUENCE [LARGE SCALE GENOMIC DNA]</scope>
    <source>
        <strain evidence="3 4">CCUG67844</strain>
    </source>
</reference>